<dbReference type="GO" id="GO:0005656">
    <property type="term" value="C:nuclear pre-replicative complex"/>
    <property type="evidence" value="ECO:0007669"/>
    <property type="project" value="TreeGrafter"/>
</dbReference>
<dbReference type="OrthoDB" id="10265211at2759"/>
<evidence type="ECO:0000313" key="10">
    <source>
        <dbReference type="Proteomes" id="UP000053424"/>
    </source>
</evidence>
<organism evidence="9 10">
    <name type="scientific">Hebeloma cylindrosporum</name>
    <dbReference type="NCBI Taxonomy" id="76867"/>
    <lineage>
        <taxon>Eukaryota</taxon>
        <taxon>Fungi</taxon>
        <taxon>Dikarya</taxon>
        <taxon>Basidiomycota</taxon>
        <taxon>Agaricomycotina</taxon>
        <taxon>Agaricomycetes</taxon>
        <taxon>Agaricomycetidae</taxon>
        <taxon>Agaricales</taxon>
        <taxon>Agaricineae</taxon>
        <taxon>Hymenogastraceae</taxon>
        <taxon>Hebeloma</taxon>
    </lineage>
</organism>
<reference evidence="10" key="2">
    <citation type="submission" date="2015-01" db="EMBL/GenBank/DDBJ databases">
        <title>Evolutionary Origins and Diversification of the Mycorrhizal Mutualists.</title>
        <authorList>
            <consortium name="DOE Joint Genome Institute"/>
            <consortium name="Mycorrhizal Genomics Consortium"/>
            <person name="Kohler A."/>
            <person name="Kuo A."/>
            <person name="Nagy L.G."/>
            <person name="Floudas D."/>
            <person name="Copeland A."/>
            <person name="Barry K.W."/>
            <person name="Cichocki N."/>
            <person name="Veneault-Fourrey C."/>
            <person name="LaButti K."/>
            <person name="Lindquist E.A."/>
            <person name="Lipzen A."/>
            <person name="Lundell T."/>
            <person name="Morin E."/>
            <person name="Murat C."/>
            <person name="Riley R."/>
            <person name="Ohm R."/>
            <person name="Sun H."/>
            <person name="Tunlid A."/>
            <person name="Henrissat B."/>
            <person name="Grigoriev I.V."/>
            <person name="Hibbett D.S."/>
            <person name="Martin F."/>
        </authorList>
    </citation>
    <scope>NUCLEOTIDE SEQUENCE [LARGE SCALE GENOMIC DNA]</scope>
    <source>
        <strain evidence="10">h7</strain>
    </source>
</reference>
<evidence type="ECO:0000256" key="4">
    <source>
        <dbReference type="ARBA" id="ARBA00023125"/>
    </source>
</evidence>
<evidence type="ECO:0000259" key="7">
    <source>
        <dbReference type="Pfam" id="PF07034"/>
    </source>
</evidence>
<reference evidence="9 10" key="1">
    <citation type="submission" date="2014-04" db="EMBL/GenBank/DDBJ databases">
        <authorList>
            <consortium name="DOE Joint Genome Institute"/>
            <person name="Kuo A."/>
            <person name="Gay G."/>
            <person name="Dore J."/>
            <person name="Kohler A."/>
            <person name="Nagy L.G."/>
            <person name="Floudas D."/>
            <person name="Copeland A."/>
            <person name="Barry K.W."/>
            <person name="Cichocki N."/>
            <person name="Veneault-Fourrey C."/>
            <person name="LaButti K."/>
            <person name="Lindquist E.A."/>
            <person name="Lipzen A."/>
            <person name="Lundell T."/>
            <person name="Morin E."/>
            <person name="Murat C."/>
            <person name="Sun H."/>
            <person name="Tunlid A."/>
            <person name="Henrissat B."/>
            <person name="Grigoriev I.V."/>
            <person name="Hibbett D.S."/>
            <person name="Martin F."/>
            <person name="Nordberg H.P."/>
            <person name="Cantor M.N."/>
            <person name="Hua S.X."/>
        </authorList>
    </citation>
    <scope>NUCLEOTIDE SEQUENCE [LARGE SCALE GENOMIC DNA]</scope>
    <source>
        <strain evidence="10">h7</strain>
    </source>
</reference>
<protein>
    <submittedName>
        <fullName evidence="9">Uncharacterized protein</fullName>
    </submittedName>
</protein>
<dbReference type="InterPro" id="IPR020795">
    <property type="entry name" value="ORC3"/>
</dbReference>
<feature type="domain" description="Origin recognition complex subunit 3 winged helix C-terminal" evidence="8">
    <location>
        <begin position="559"/>
        <end position="698"/>
    </location>
</feature>
<dbReference type="CDD" id="cd20704">
    <property type="entry name" value="Orc3"/>
    <property type="match status" value="1"/>
</dbReference>
<dbReference type="PANTHER" id="PTHR12748:SF0">
    <property type="entry name" value="ORIGIN RECOGNITION COMPLEX SUBUNIT 3"/>
    <property type="match status" value="1"/>
</dbReference>
<dbReference type="GO" id="GO:0006270">
    <property type="term" value="P:DNA replication initiation"/>
    <property type="evidence" value="ECO:0007669"/>
    <property type="project" value="TreeGrafter"/>
</dbReference>
<evidence type="ECO:0000256" key="6">
    <source>
        <dbReference type="SAM" id="MobiDB-lite"/>
    </source>
</evidence>
<evidence type="ECO:0000256" key="3">
    <source>
        <dbReference type="ARBA" id="ARBA00022705"/>
    </source>
</evidence>
<dbReference type="GO" id="GO:0005664">
    <property type="term" value="C:nuclear origin of replication recognition complex"/>
    <property type="evidence" value="ECO:0007669"/>
    <property type="project" value="InterPro"/>
</dbReference>
<feature type="domain" description="Origin recognition complex subunit 3 N-terminal" evidence="7">
    <location>
        <begin position="10"/>
        <end position="339"/>
    </location>
</feature>
<keyword evidence="4" id="KW-0238">DNA-binding</keyword>
<evidence type="ECO:0000256" key="2">
    <source>
        <dbReference type="ARBA" id="ARBA00010977"/>
    </source>
</evidence>
<sequence length="704" mass="79952">MQDDGAINLDDVSKTAFCIPYNPGEDSDDLAPPKRVLAKSLFQERDLEDGQELRFAAYRKAWKKCLDRVQTIVQELESQSVKQVVHEVRTSYISPLPGLPYPEIPVVSVINPGLGPSFLENITAQLEESSAMNSDGDVESSVIHLYPGDVPNLTTGMRTIISNFLAKGGTPDPVKRKPMAPLASYDIKYLDAWYRAWANAQGKSPNLVIVLHEFEQFDPPVMQDIFHICSGHISRLPIVFLLSMTSPSSNYLNAAYSRFTMSLLRVRNFTTPSGVRILHTILLKTFFDPEFEPDIIIGPATLQYLNDYFTRYHSSVDAILTILQLAHLKHFSSDPLTILVHSTPSVATLSRPNSSLFLQAVSARTKPSREEEDVNMDAQSLSQRAIDQVDKIRTEFYSRHRNLRVGFAVVLRMQTFLRSYYYKGLDWSADLENGNGLCDAMLDALRGSFMRDVKHLGMITKKLKRDELRRLLETLYGFFHELPSNVRSGEQEPRMHLVEMQSRLSADSNSTISVASRFSDWVTEYLGNKLVPLEECTLWDVWYTGQSPFPSELLNPSLRASIIAGLLRPYEFVENLDNHVDANSATKSIWELPDTSILFKRYLDSGKMINVYDWFESFKIVLDTQRSHLKDAANTDNATSPRKRGKGKAKQAQHETIDEEKWAVEVQARFVRAMHELDFLGFIKHTGRKADHLIRTVFEIDDAE</sequence>
<dbReference type="Pfam" id="PF07034">
    <property type="entry name" value="ORC3_N"/>
    <property type="match status" value="1"/>
</dbReference>
<keyword evidence="10" id="KW-1185">Reference proteome</keyword>
<dbReference type="HOGENOM" id="CLU_010669_1_0_1"/>
<evidence type="ECO:0000256" key="1">
    <source>
        <dbReference type="ARBA" id="ARBA00004123"/>
    </source>
</evidence>
<evidence type="ECO:0000259" key="8">
    <source>
        <dbReference type="Pfam" id="PF18137"/>
    </source>
</evidence>
<dbReference type="Proteomes" id="UP000053424">
    <property type="component" value="Unassembled WGS sequence"/>
</dbReference>
<dbReference type="GO" id="GO:0003688">
    <property type="term" value="F:DNA replication origin binding"/>
    <property type="evidence" value="ECO:0007669"/>
    <property type="project" value="TreeGrafter"/>
</dbReference>
<feature type="region of interest" description="Disordered" evidence="6">
    <location>
        <begin position="631"/>
        <end position="656"/>
    </location>
</feature>
<evidence type="ECO:0000313" key="9">
    <source>
        <dbReference type="EMBL" id="KIM41529.1"/>
    </source>
</evidence>
<dbReference type="AlphaFoldDB" id="A0A0C3CBD6"/>
<dbReference type="PANTHER" id="PTHR12748">
    <property type="entry name" value="ORIGIN RECOGNITION COMPLEX SUBUNIT 3"/>
    <property type="match status" value="1"/>
</dbReference>
<dbReference type="Pfam" id="PF18137">
    <property type="entry name" value="WHD_ORC"/>
    <property type="match status" value="1"/>
</dbReference>
<gene>
    <name evidence="9" type="ORF">M413DRAFT_445512</name>
</gene>
<keyword evidence="5" id="KW-0539">Nucleus</keyword>
<feature type="compositionally biased region" description="Basic residues" evidence="6">
    <location>
        <begin position="641"/>
        <end position="651"/>
    </location>
</feature>
<dbReference type="InterPro" id="IPR040855">
    <property type="entry name" value="ORC_WH_C"/>
</dbReference>
<dbReference type="STRING" id="686832.A0A0C3CBD6"/>
<accession>A0A0C3CBD6</accession>
<comment type="subcellular location">
    <subcellularLocation>
        <location evidence="1">Nucleus</location>
    </subcellularLocation>
</comment>
<keyword evidence="3" id="KW-0235">DNA replication</keyword>
<proteinExistence type="inferred from homology"/>
<dbReference type="InterPro" id="IPR045667">
    <property type="entry name" value="ORC3_N"/>
</dbReference>
<dbReference type="EMBL" id="KN831780">
    <property type="protein sequence ID" value="KIM41529.1"/>
    <property type="molecule type" value="Genomic_DNA"/>
</dbReference>
<dbReference type="GO" id="GO:0031261">
    <property type="term" value="C:DNA replication preinitiation complex"/>
    <property type="evidence" value="ECO:0007669"/>
    <property type="project" value="TreeGrafter"/>
</dbReference>
<comment type="similarity">
    <text evidence="2">Belongs to the ORC3 family.</text>
</comment>
<evidence type="ECO:0000256" key="5">
    <source>
        <dbReference type="ARBA" id="ARBA00023242"/>
    </source>
</evidence>
<name>A0A0C3CBD6_HEBCY</name>